<dbReference type="Gene3D" id="1.10.274.10">
    <property type="entry name" value="PtsI, HPr-binding domain"/>
    <property type="match status" value="1"/>
</dbReference>
<comment type="function">
    <text evidence="3 17">General (non sugar-specific) component of the phosphoenolpyruvate-dependent sugar phosphotransferase system (sugar PTS). This major carbohydrate active-transport system catalyzes the phosphorylation of incoming sugar substrates concomitantly with their translocation across the cell membrane. Enzyme I transfers the phosphoryl group from phosphoenolpyruvate (PEP) to the phosphoryl carrier protein (HPr).</text>
</comment>
<dbReference type="GO" id="GO:0046872">
    <property type="term" value="F:metal ion binding"/>
    <property type="evidence" value="ECO:0007669"/>
    <property type="project" value="UniProtKB-KW"/>
</dbReference>
<dbReference type="InterPro" id="IPR036618">
    <property type="entry name" value="PtsI_HPr-bd_sf"/>
</dbReference>
<evidence type="ECO:0000256" key="14">
    <source>
        <dbReference type="ARBA" id="ARBA00022777"/>
    </source>
</evidence>
<gene>
    <name evidence="25" type="primary">ptsI</name>
    <name evidence="25" type="ordered locus">SRM_02080</name>
</gene>
<comment type="cofactor">
    <cofactor evidence="2 17 20">
        <name>Mg(2+)</name>
        <dbReference type="ChEBI" id="CHEBI:18420"/>
    </cofactor>
</comment>
<evidence type="ECO:0000256" key="11">
    <source>
        <dbReference type="ARBA" id="ARBA00022679"/>
    </source>
</evidence>
<keyword evidence="8 17" id="KW-0813">Transport</keyword>
<evidence type="ECO:0000259" key="23">
    <source>
        <dbReference type="Pfam" id="PF02896"/>
    </source>
</evidence>
<evidence type="ECO:0000256" key="8">
    <source>
        <dbReference type="ARBA" id="ARBA00022448"/>
    </source>
</evidence>
<evidence type="ECO:0000256" key="12">
    <source>
        <dbReference type="ARBA" id="ARBA00022683"/>
    </source>
</evidence>
<feature type="binding site" evidence="19">
    <location>
        <begin position="489"/>
        <end position="490"/>
    </location>
    <ligand>
        <name>phosphoenolpyruvate</name>
        <dbReference type="ChEBI" id="CHEBI:58702"/>
    </ligand>
</feature>
<evidence type="ECO:0000256" key="10">
    <source>
        <dbReference type="ARBA" id="ARBA00022597"/>
    </source>
</evidence>
<dbReference type="PROSITE" id="PS00742">
    <property type="entry name" value="PEP_ENZYMES_2"/>
    <property type="match status" value="1"/>
</dbReference>
<dbReference type="InterPro" id="IPR006318">
    <property type="entry name" value="PTS_EI-like"/>
</dbReference>
<protein>
    <recommendedName>
        <fullName evidence="7 17">Phosphoenolpyruvate-protein phosphotransferase</fullName>
        <ecNumber evidence="6 17">2.7.3.9</ecNumber>
    </recommendedName>
    <alternativeName>
        <fullName evidence="16 17">Phosphotransferase system, enzyme I</fullName>
    </alternativeName>
</protein>
<dbReference type="PRINTS" id="PR01736">
    <property type="entry name" value="PHPHTRNFRASE"/>
</dbReference>
<dbReference type="InterPro" id="IPR015813">
    <property type="entry name" value="Pyrv/PenolPyrv_kinase-like_dom"/>
</dbReference>
<dbReference type="GO" id="GO:0016301">
    <property type="term" value="F:kinase activity"/>
    <property type="evidence" value="ECO:0007669"/>
    <property type="project" value="UniProtKB-KW"/>
</dbReference>
<dbReference type="SUPFAM" id="SSF51621">
    <property type="entry name" value="Phosphoenolpyruvate/pyruvate domain"/>
    <property type="match status" value="1"/>
</dbReference>
<evidence type="ECO:0000256" key="9">
    <source>
        <dbReference type="ARBA" id="ARBA00022490"/>
    </source>
</evidence>
<reference evidence="26" key="2">
    <citation type="submission" date="2010-04" db="EMBL/GenBank/DDBJ databases">
        <title>Genome sequence of Salinibacter ruber M8.</title>
        <authorList>
            <consortium name="Genoscope"/>
        </authorList>
    </citation>
    <scope>NUCLEOTIDE SEQUENCE [LARGE SCALE GENOMIC DNA]</scope>
    <source>
        <strain evidence="26">M8</strain>
    </source>
</reference>
<feature type="binding site" evidence="19">
    <location>
        <position position="327"/>
    </location>
    <ligand>
        <name>phosphoenolpyruvate</name>
        <dbReference type="ChEBI" id="CHEBI:58702"/>
    </ligand>
</feature>
<evidence type="ECO:0000256" key="3">
    <source>
        <dbReference type="ARBA" id="ARBA00002728"/>
    </source>
</evidence>
<evidence type="ECO:0000256" key="20">
    <source>
        <dbReference type="PIRSR" id="PIRSR000732-3"/>
    </source>
</evidence>
<dbReference type="Gene3D" id="3.20.20.60">
    <property type="entry name" value="Phosphoenolpyruvate-binding domains"/>
    <property type="match status" value="1"/>
</dbReference>
<dbReference type="PATRIC" id="fig|761659.10.peg.2260"/>
<evidence type="ECO:0000256" key="19">
    <source>
        <dbReference type="PIRSR" id="PIRSR000732-2"/>
    </source>
</evidence>
<feature type="active site" description="Tele-phosphohistidine intermediate" evidence="18">
    <location>
        <position position="220"/>
    </location>
</feature>
<feature type="domain" description="Phosphotransferase system enzyme I N-terminal" evidence="24">
    <location>
        <begin position="36"/>
        <end position="157"/>
    </location>
</feature>
<evidence type="ECO:0000256" key="5">
    <source>
        <dbReference type="ARBA" id="ARBA00007837"/>
    </source>
</evidence>
<evidence type="ECO:0000259" key="22">
    <source>
        <dbReference type="Pfam" id="PF00391"/>
    </source>
</evidence>
<dbReference type="HOGENOM" id="CLU_007308_7_0_10"/>
<feature type="region of interest" description="Disordered" evidence="21">
    <location>
        <begin position="1"/>
        <end position="32"/>
    </location>
</feature>
<dbReference type="PIRSF" id="PIRSF000732">
    <property type="entry name" value="PTS_enzyme_I"/>
    <property type="match status" value="1"/>
</dbReference>
<dbReference type="InterPro" id="IPR008279">
    <property type="entry name" value="PEP-util_enz_mobile_dom"/>
</dbReference>
<feature type="binding site" evidence="20">
    <location>
        <position position="490"/>
    </location>
    <ligand>
        <name>Mg(2+)</name>
        <dbReference type="ChEBI" id="CHEBI:18420"/>
    </ligand>
</feature>
<evidence type="ECO:0000256" key="18">
    <source>
        <dbReference type="PIRSR" id="PIRSR000732-1"/>
    </source>
</evidence>
<keyword evidence="15 17" id="KW-0460">Magnesium</keyword>
<dbReference type="Pfam" id="PF02896">
    <property type="entry name" value="PEP-utilizers_C"/>
    <property type="match status" value="1"/>
</dbReference>
<evidence type="ECO:0000256" key="6">
    <source>
        <dbReference type="ARBA" id="ARBA00012232"/>
    </source>
</evidence>
<dbReference type="EC" id="2.7.3.9" evidence="6 17"/>
<dbReference type="PANTHER" id="PTHR46244">
    <property type="entry name" value="PHOSPHOENOLPYRUVATE-PROTEIN PHOSPHOTRANSFERASE"/>
    <property type="match status" value="1"/>
</dbReference>
<dbReference type="SUPFAM" id="SSF52009">
    <property type="entry name" value="Phosphohistidine domain"/>
    <property type="match status" value="1"/>
</dbReference>
<evidence type="ECO:0000256" key="2">
    <source>
        <dbReference type="ARBA" id="ARBA00001946"/>
    </source>
</evidence>
<feature type="binding site" evidence="20">
    <location>
        <position position="466"/>
    </location>
    <ligand>
        <name>Mg(2+)</name>
        <dbReference type="ChEBI" id="CHEBI:18420"/>
    </ligand>
</feature>
<dbReference type="SUPFAM" id="SSF47831">
    <property type="entry name" value="Enzyme I of the PEP:sugar phosphotransferase system HPr-binding (sub)domain"/>
    <property type="match status" value="1"/>
</dbReference>
<dbReference type="InterPro" id="IPR040442">
    <property type="entry name" value="Pyrv_kinase-like_dom_sf"/>
</dbReference>
<feature type="compositionally biased region" description="Low complexity" evidence="21">
    <location>
        <begin position="609"/>
        <end position="628"/>
    </location>
</feature>
<feature type="active site" description="Proton donor" evidence="18">
    <location>
        <position position="537"/>
    </location>
</feature>
<keyword evidence="13 17" id="KW-0479">Metal-binding</keyword>
<evidence type="ECO:0000256" key="17">
    <source>
        <dbReference type="PIRNR" id="PIRNR000732"/>
    </source>
</evidence>
<feature type="region of interest" description="Disordered" evidence="21">
    <location>
        <begin position="607"/>
        <end position="628"/>
    </location>
</feature>
<dbReference type="InterPro" id="IPR036637">
    <property type="entry name" value="Phosphohistidine_dom_sf"/>
</dbReference>
<dbReference type="InterPro" id="IPR050499">
    <property type="entry name" value="PEP-utilizing_PTS_enzyme"/>
</dbReference>
<keyword evidence="10 17" id="KW-0762">Sugar transport</keyword>
<evidence type="ECO:0000313" key="26">
    <source>
        <dbReference type="Proteomes" id="UP000000933"/>
    </source>
</evidence>
<dbReference type="PANTHER" id="PTHR46244:SF3">
    <property type="entry name" value="PHOSPHOENOLPYRUVATE-PROTEIN PHOSPHOTRANSFERASE"/>
    <property type="match status" value="1"/>
</dbReference>
<name>D5HAE6_SALRM</name>
<evidence type="ECO:0000259" key="24">
    <source>
        <dbReference type="Pfam" id="PF05524"/>
    </source>
</evidence>
<dbReference type="GO" id="GO:0009401">
    <property type="term" value="P:phosphoenolpyruvate-dependent sugar phosphotransferase system"/>
    <property type="evidence" value="ECO:0007669"/>
    <property type="project" value="UniProtKB-KW"/>
</dbReference>
<evidence type="ECO:0000256" key="1">
    <source>
        <dbReference type="ARBA" id="ARBA00000683"/>
    </source>
</evidence>
<dbReference type="KEGG" id="srm:SRM_02080"/>
<feature type="binding site" evidence="19">
    <location>
        <position position="500"/>
    </location>
    <ligand>
        <name>phosphoenolpyruvate</name>
        <dbReference type="ChEBI" id="CHEBI:58702"/>
    </ligand>
</feature>
<comment type="similarity">
    <text evidence="5 17">Belongs to the PEP-utilizing enzyme family.</text>
</comment>
<dbReference type="NCBIfam" id="TIGR01417">
    <property type="entry name" value="PTS_I_fam"/>
    <property type="match status" value="1"/>
</dbReference>
<evidence type="ECO:0000313" key="25">
    <source>
        <dbReference type="EMBL" id="CBH25001.1"/>
    </source>
</evidence>
<dbReference type="AlphaFoldDB" id="D5HAE6"/>
<evidence type="ECO:0000256" key="4">
    <source>
        <dbReference type="ARBA" id="ARBA00004496"/>
    </source>
</evidence>
<accession>D5HAE6</accession>
<dbReference type="Pfam" id="PF00391">
    <property type="entry name" value="PEP-utilizers"/>
    <property type="match status" value="1"/>
</dbReference>
<keyword evidence="12 17" id="KW-0598">Phosphotransferase system</keyword>
<proteinExistence type="inferred from homology"/>
<dbReference type="InterPro" id="IPR008731">
    <property type="entry name" value="PTS_EIN"/>
</dbReference>
<feature type="binding site" evidence="19">
    <location>
        <position position="365"/>
    </location>
    <ligand>
        <name>phosphoenolpyruvate</name>
        <dbReference type="ChEBI" id="CHEBI:58702"/>
    </ligand>
</feature>
<comment type="subcellular location">
    <subcellularLocation>
        <location evidence="4 17">Cytoplasm</location>
    </subcellularLocation>
</comment>
<dbReference type="InterPro" id="IPR024692">
    <property type="entry name" value="PTS_EI"/>
</dbReference>
<sequence length="628" mass="67055">MFETPGRTQRRPPLPAIHAMEEPPPESTSDDELVIEGTGAAPGVVLGTAYRYEAAAPTARRDAIAPDAVDAELERLANAVQRAEQGLEADRVWAPDALVPDADAIFEAQALMLGDEDVLEAIRQRIRDANEPAGAAVQAVLSAHRERLEDSEDAHLRTGADDLLAFERRLLRALRRGAAAAHIDGHSVVVAQDLTASDLLRLRRHNLLGGVTARGGPTSHTAIVAQALGVPLLVGAGEALAAVSAGDRVVVDGDEGRLIARPDPSTEEEYRKRAADAPSPTAERERAPEGPLRTTDGHAVTLRANVGLEAELDPLRPAPPDGIGLLRTELFLRADGDPRSVDEERQVEAYRQAIEAAGEGGATIRLLDVGGDDRRSQGAAEAHEGHPVLGRRGLRVLLDRPDELLRPQLRALLRANREGPLRILLPMVTDGAEVRRVRRILDEESTRLTENGVPHDANVPLGAMVEVPAMALQAPAFTELVDFFSIGTNDLTQYVLAVDRANEQLAARHDALHPAVLGLILRVVEAGRMSGCPVEVCGEIAGDVQAVPVLLGLGVDTLSVAPPSLPAVRRIVRATGYDAAKDLARDVLQADDAQAVRRRARAWVDTHLSSSDTASSTTNSSTTNTPDR</sequence>
<dbReference type="EMBL" id="FP565814">
    <property type="protein sequence ID" value="CBH25001.1"/>
    <property type="molecule type" value="Genomic_DNA"/>
</dbReference>
<keyword evidence="11 17" id="KW-0808">Transferase</keyword>
<dbReference type="Proteomes" id="UP000000933">
    <property type="component" value="Chromosome"/>
</dbReference>
<dbReference type="Gene3D" id="3.50.30.10">
    <property type="entry name" value="Phosphohistidine domain"/>
    <property type="match status" value="1"/>
</dbReference>
<dbReference type="InterPro" id="IPR023151">
    <property type="entry name" value="PEP_util_CS"/>
</dbReference>
<feature type="region of interest" description="Disordered" evidence="21">
    <location>
        <begin position="257"/>
        <end position="298"/>
    </location>
</feature>
<dbReference type="GO" id="GO:0005737">
    <property type="term" value="C:cytoplasm"/>
    <property type="evidence" value="ECO:0007669"/>
    <property type="project" value="UniProtKB-SubCell"/>
</dbReference>
<evidence type="ECO:0000256" key="21">
    <source>
        <dbReference type="SAM" id="MobiDB-lite"/>
    </source>
</evidence>
<reference evidence="25 26" key="1">
    <citation type="journal article" date="2010" name="ISME J.">
        <title>Fine-scale evolution: genomic, phenotypic and ecological differentiation in two coexisting Salinibacter ruber strains.</title>
        <authorList>
            <person name="Pena A."/>
            <person name="Teeling H."/>
            <person name="Huerta-Cepas J."/>
            <person name="Santos F."/>
            <person name="Yarza P."/>
            <person name="Brito-Echeverria J."/>
            <person name="Lucio M."/>
            <person name="Schmitt-Kopplin P."/>
            <person name="Meseguer I."/>
            <person name="Schenowitz C."/>
            <person name="Dossat C."/>
            <person name="Barbe V."/>
            <person name="Dopazo J."/>
            <person name="Rossello-Mora R."/>
            <person name="Schuler M."/>
            <person name="Glockner F.O."/>
            <person name="Amann R."/>
            <person name="Gabaldon T."/>
            <person name="Anton J."/>
        </authorList>
    </citation>
    <scope>NUCLEOTIDE SEQUENCE [LARGE SCALE GENOMIC DNA]</scope>
    <source>
        <strain evidence="25 26">M8</strain>
    </source>
</reference>
<feature type="domain" description="PEP-utilising enzyme mobile" evidence="22">
    <location>
        <begin position="186"/>
        <end position="256"/>
    </location>
</feature>
<comment type="catalytic activity">
    <reaction evidence="1 17">
        <text>L-histidyl-[protein] + phosphoenolpyruvate = N(pros)-phospho-L-histidyl-[protein] + pyruvate</text>
        <dbReference type="Rhea" id="RHEA:23880"/>
        <dbReference type="Rhea" id="RHEA-COMP:9745"/>
        <dbReference type="Rhea" id="RHEA-COMP:9746"/>
        <dbReference type="ChEBI" id="CHEBI:15361"/>
        <dbReference type="ChEBI" id="CHEBI:29979"/>
        <dbReference type="ChEBI" id="CHEBI:58702"/>
        <dbReference type="ChEBI" id="CHEBI:64837"/>
        <dbReference type="EC" id="2.7.3.9"/>
    </reaction>
</comment>
<feature type="domain" description="PEP-utilising enzyme C-terminal" evidence="23">
    <location>
        <begin position="283"/>
        <end position="574"/>
    </location>
</feature>
<evidence type="ECO:0000256" key="7">
    <source>
        <dbReference type="ARBA" id="ARBA00016544"/>
    </source>
</evidence>
<keyword evidence="9 17" id="KW-0963">Cytoplasm</keyword>
<keyword evidence="14 17" id="KW-0418">Kinase</keyword>
<evidence type="ECO:0000256" key="13">
    <source>
        <dbReference type="ARBA" id="ARBA00022723"/>
    </source>
</evidence>
<evidence type="ECO:0000256" key="16">
    <source>
        <dbReference type="ARBA" id="ARBA00033235"/>
    </source>
</evidence>
<dbReference type="InterPro" id="IPR000121">
    <property type="entry name" value="PEP_util_C"/>
</dbReference>
<dbReference type="GO" id="GO:0008965">
    <property type="term" value="F:phosphoenolpyruvate-protein phosphotransferase activity"/>
    <property type="evidence" value="ECO:0007669"/>
    <property type="project" value="UniProtKB-EC"/>
</dbReference>
<organism evidence="25 26">
    <name type="scientific">Salinibacter ruber (strain M8)</name>
    <dbReference type="NCBI Taxonomy" id="761659"/>
    <lineage>
        <taxon>Bacteria</taxon>
        <taxon>Pseudomonadati</taxon>
        <taxon>Rhodothermota</taxon>
        <taxon>Rhodothermia</taxon>
        <taxon>Rhodothermales</taxon>
        <taxon>Salinibacteraceae</taxon>
        <taxon>Salinibacter</taxon>
    </lineage>
</organism>
<dbReference type="Pfam" id="PF05524">
    <property type="entry name" value="PEP-utilisers_N"/>
    <property type="match status" value="1"/>
</dbReference>
<evidence type="ECO:0000256" key="15">
    <source>
        <dbReference type="ARBA" id="ARBA00022842"/>
    </source>
</evidence>